<keyword evidence="1" id="KW-0812">Transmembrane</keyword>
<gene>
    <name evidence="2" type="ORF">CG710_006585</name>
</gene>
<accession>A0A371JH11</accession>
<comment type="caution">
    <text evidence="2">The sequence shown here is derived from an EMBL/GenBank/DDBJ whole genome shotgun (WGS) entry which is preliminary data.</text>
</comment>
<dbReference type="EMBL" id="NOKA02000007">
    <property type="protein sequence ID" value="RDY32032.1"/>
    <property type="molecule type" value="Genomic_DNA"/>
</dbReference>
<evidence type="ECO:0000256" key="1">
    <source>
        <dbReference type="SAM" id="Phobius"/>
    </source>
</evidence>
<dbReference type="SUPFAM" id="SSF54523">
    <property type="entry name" value="Pili subunits"/>
    <property type="match status" value="1"/>
</dbReference>
<dbReference type="Pfam" id="PF07963">
    <property type="entry name" value="N_methyl"/>
    <property type="match status" value="1"/>
</dbReference>
<keyword evidence="1" id="KW-1133">Transmembrane helix</keyword>
<dbReference type="PANTHER" id="PTHR30093">
    <property type="entry name" value="GENERAL SECRETION PATHWAY PROTEIN G"/>
    <property type="match status" value="1"/>
</dbReference>
<keyword evidence="3" id="KW-1185">Reference proteome</keyword>
<reference evidence="2 3" key="1">
    <citation type="journal article" date="2017" name="Genome Announc.">
        <title>Draft Genome Sequence of a Sporulating and Motile Strain of Lachnotalea glycerini Isolated from Water in Quebec City, Canada.</title>
        <authorList>
            <person name="Maheux A.F."/>
            <person name="Boudreau D.K."/>
            <person name="Berube E."/>
            <person name="Boissinot M."/>
            <person name="Raymond F."/>
            <person name="Brodeur S."/>
            <person name="Corbeil J."/>
            <person name="Isabel S."/>
            <person name="Omar R.F."/>
            <person name="Bergeron M.G."/>
        </authorList>
    </citation>
    <scope>NUCLEOTIDE SEQUENCE [LARGE SCALE GENOMIC DNA]</scope>
    <source>
        <strain evidence="2 3">CCRI-19302</strain>
    </source>
</reference>
<keyword evidence="1" id="KW-0472">Membrane</keyword>
<feature type="transmembrane region" description="Helical" evidence="1">
    <location>
        <begin position="12"/>
        <end position="35"/>
    </location>
</feature>
<dbReference type="InterPro" id="IPR045584">
    <property type="entry name" value="Pilin-like"/>
</dbReference>
<evidence type="ECO:0000313" key="3">
    <source>
        <dbReference type="Proteomes" id="UP000216411"/>
    </source>
</evidence>
<dbReference type="PROSITE" id="PS00409">
    <property type="entry name" value="PROKAR_NTER_METHYL"/>
    <property type="match status" value="1"/>
</dbReference>
<dbReference type="Gene3D" id="3.30.700.10">
    <property type="entry name" value="Glycoprotein, Type 4 Pilin"/>
    <property type="match status" value="1"/>
</dbReference>
<dbReference type="Proteomes" id="UP000216411">
    <property type="component" value="Unassembled WGS sequence"/>
</dbReference>
<proteinExistence type="predicted"/>
<evidence type="ECO:0000313" key="2">
    <source>
        <dbReference type="EMBL" id="RDY32032.1"/>
    </source>
</evidence>
<name>A0A371JH11_9FIRM</name>
<dbReference type="AlphaFoldDB" id="A0A371JH11"/>
<protein>
    <submittedName>
        <fullName evidence="2">Prepilin-type N-terminal cleavage/methylation domain-containing protein</fullName>
    </submittedName>
</protein>
<dbReference type="OrthoDB" id="1978954at2"/>
<dbReference type="NCBIfam" id="TIGR02532">
    <property type="entry name" value="IV_pilin_GFxxxE"/>
    <property type="match status" value="1"/>
</dbReference>
<sequence>MKQKKMNNKGFSLVELIIVIAIMAVLVGILAPQYIKYVENSRISADKTTVDQVASAIQTALANETVTAEITGDVTITFSGSVLTAVGGTELTSAVKETIDLSKTAMKSKAFKTAATNPTITIKQSDLTVTTDYKGY</sequence>
<dbReference type="InterPro" id="IPR012902">
    <property type="entry name" value="N_methyl_site"/>
</dbReference>
<organism evidence="2 3">
    <name type="scientific">Lachnotalea glycerini</name>
    <dbReference type="NCBI Taxonomy" id="1763509"/>
    <lineage>
        <taxon>Bacteria</taxon>
        <taxon>Bacillati</taxon>
        <taxon>Bacillota</taxon>
        <taxon>Clostridia</taxon>
        <taxon>Lachnospirales</taxon>
        <taxon>Lachnospiraceae</taxon>
        <taxon>Lachnotalea</taxon>
    </lineage>
</organism>